<keyword evidence="4" id="KW-1185">Reference proteome</keyword>
<keyword evidence="1" id="KW-1133">Transmembrane helix</keyword>
<organism evidence="3 4">
    <name type="scientific">Chitinophaga nivalis</name>
    <dbReference type="NCBI Taxonomy" id="2991709"/>
    <lineage>
        <taxon>Bacteria</taxon>
        <taxon>Pseudomonadati</taxon>
        <taxon>Bacteroidota</taxon>
        <taxon>Chitinophagia</taxon>
        <taxon>Chitinophagales</taxon>
        <taxon>Chitinophagaceae</taxon>
        <taxon>Chitinophaga</taxon>
    </lineage>
</organism>
<accession>A0ABT3IWG5</accession>
<evidence type="ECO:0000313" key="3">
    <source>
        <dbReference type="EMBL" id="MCW3488326.1"/>
    </source>
</evidence>
<keyword evidence="1" id="KW-0472">Membrane</keyword>
<gene>
    <name evidence="3" type="ORF">OL497_30820</name>
</gene>
<dbReference type="PANTHER" id="PTHR39200">
    <property type="entry name" value="HYPOTHETICAL EXPORTED PROTEIN"/>
    <property type="match status" value="1"/>
</dbReference>
<sequence length="249" mass="27571">MKKQIIITYTGLSVGWLVLMLVIFSVIFTGCTKENISGSGRITFTTRSTNSFTDVEISGPFEIHLLQDNKNIVEIRAEDNITDIVETYTSNNKLLVRIKKDVTLRHHQPIHIYVHSNIYQRVIFDGSGSLDNEDTLYTPLFKYELNGNVNTSLQLAASDLSTTLNGNGSIILRGSAFTIYSQINGNGNISGLDLTTQNAYITIRGSGDHSIRVAKELEATILGHGDISYIGNPYKIDTDIRGSGRLIRL</sequence>
<dbReference type="Gene3D" id="2.160.20.120">
    <property type="match status" value="1"/>
</dbReference>
<dbReference type="InterPro" id="IPR021255">
    <property type="entry name" value="DUF2807"/>
</dbReference>
<dbReference type="Proteomes" id="UP001207742">
    <property type="component" value="Unassembled WGS sequence"/>
</dbReference>
<feature type="domain" description="Putative auto-transporter adhesin head GIN" evidence="2">
    <location>
        <begin position="52"/>
        <end position="233"/>
    </location>
</feature>
<dbReference type="PROSITE" id="PS51257">
    <property type="entry name" value="PROKAR_LIPOPROTEIN"/>
    <property type="match status" value="1"/>
</dbReference>
<reference evidence="3 4" key="1">
    <citation type="submission" date="2022-10" db="EMBL/GenBank/DDBJ databases">
        <title>Chitinophaga nivalis PC15 sp. nov., isolated from Pyeongchang county, South Korea.</title>
        <authorList>
            <person name="Trinh H.N."/>
        </authorList>
    </citation>
    <scope>NUCLEOTIDE SEQUENCE [LARGE SCALE GENOMIC DNA]</scope>
    <source>
        <strain evidence="3 4">PC14</strain>
    </source>
</reference>
<dbReference type="RefSeq" id="WP_264735128.1">
    <property type="nucleotide sequence ID" value="NZ_JAPDNR010000001.1"/>
</dbReference>
<comment type="caution">
    <text evidence="3">The sequence shown here is derived from an EMBL/GenBank/DDBJ whole genome shotgun (WGS) entry which is preliminary data.</text>
</comment>
<evidence type="ECO:0000313" key="4">
    <source>
        <dbReference type="Proteomes" id="UP001207742"/>
    </source>
</evidence>
<dbReference type="EMBL" id="JAPDNS010000002">
    <property type="protein sequence ID" value="MCW3488326.1"/>
    <property type="molecule type" value="Genomic_DNA"/>
</dbReference>
<proteinExistence type="predicted"/>
<evidence type="ECO:0000259" key="2">
    <source>
        <dbReference type="Pfam" id="PF10988"/>
    </source>
</evidence>
<keyword evidence="1" id="KW-0812">Transmembrane</keyword>
<dbReference type="PANTHER" id="PTHR39200:SF1">
    <property type="entry name" value="AUTO-TRANSPORTER ADHESIN HEAD GIN DOMAIN-CONTAINING PROTEIN-RELATED"/>
    <property type="match status" value="1"/>
</dbReference>
<protein>
    <submittedName>
        <fullName evidence="3">DUF2807 domain-containing protein</fullName>
    </submittedName>
</protein>
<evidence type="ECO:0000256" key="1">
    <source>
        <dbReference type="SAM" id="Phobius"/>
    </source>
</evidence>
<feature type="transmembrane region" description="Helical" evidence="1">
    <location>
        <begin position="7"/>
        <end position="28"/>
    </location>
</feature>
<dbReference type="Pfam" id="PF10988">
    <property type="entry name" value="DUF2807"/>
    <property type="match status" value="1"/>
</dbReference>
<name>A0ABT3IWG5_9BACT</name>